<dbReference type="InterPro" id="IPR001873">
    <property type="entry name" value="ENaC"/>
</dbReference>
<keyword evidence="11 12" id="KW-0407">Ion channel</keyword>
<evidence type="ECO:0000256" key="14">
    <source>
        <dbReference type="SAM" id="Phobius"/>
    </source>
</evidence>
<evidence type="ECO:0000313" key="16">
    <source>
        <dbReference type="Proteomes" id="UP000015104"/>
    </source>
</evidence>
<dbReference type="EnsemblMetazoa" id="tetur11g01910.1">
    <property type="protein sequence ID" value="tetur11g01910.1"/>
    <property type="gene ID" value="tetur11g01910"/>
</dbReference>
<evidence type="ECO:0000256" key="3">
    <source>
        <dbReference type="ARBA" id="ARBA00022448"/>
    </source>
</evidence>
<keyword evidence="9 14" id="KW-0472">Membrane</keyword>
<name>T1KGT2_TETUR</name>
<dbReference type="GO" id="GO:0015280">
    <property type="term" value="F:ligand-gated sodium channel activity"/>
    <property type="evidence" value="ECO:0007669"/>
    <property type="project" value="TreeGrafter"/>
</dbReference>
<keyword evidence="5 12" id="KW-0812">Transmembrane</keyword>
<dbReference type="Pfam" id="PF00858">
    <property type="entry name" value="ASC"/>
    <property type="match status" value="1"/>
</dbReference>
<keyword evidence="4 12" id="KW-0894">Sodium channel</keyword>
<sequence>MSKTSPTKQSNAKDVSAINEPSDINDSSKTGNFKGKSSKCNKRFNLLKHLLKIKNHPLTRLNVIACILSAVGLIWQIFQVSTVYFSYQTRVDIIISTPQALVIPGFTVCLDIVPNWTIIKQYVPNIEPSSPILTSTLTNLPINVLASMATVNVSLSCRTSVPPNLSPHVSDLCESFSEPKWTVHSSARYDLVKKCVTYFYNADPSHSIRMLDFDARDFFTLRVYSEGNHSVTVFVHNPREILPFEESDSFPFFTKQAARLVVTTSKVITSLLPAPYRTNCVSYNETEYGRTGCIYSCRLKEAQRNCPRWPYNVPAPTNTTVPFRIRGRDCAGPLRYTCSDRSVCPNQCNNVWYSTSLTYLRDKKDPNDYITRFSVRRPLGIEFEYMYGPRLDAIEFLCYVASALSMWMGISVFDLTLLTITWTKKRVPAKTRKIEGVVVLGS</sequence>
<dbReference type="GO" id="GO:0005886">
    <property type="term" value="C:plasma membrane"/>
    <property type="evidence" value="ECO:0007669"/>
    <property type="project" value="TreeGrafter"/>
</dbReference>
<reference evidence="15" key="2">
    <citation type="submission" date="2015-06" db="UniProtKB">
        <authorList>
            <consortium name="EnsemblMetazoa"/>
        </authorList>
    </citation>
    <scope>IDENTIFICATION</scope>
</reference>
<organism evidence="15 16">
    <name type="scientific">Tetranychus urticae</name>
    <name type="common">Two-spotted spider mite</name>
    <dbReference type="NCBI Taxonomy" id="32264"/>
    <lineage>
        <taxon>Eukaryota</taxon>
        <taxon>Metazoa</taxon>
        <taxon>Ecdysozoa</taxon>
        <taxon>Arthropoda</taxon>
        <taxon>Chelicerata</taxon>
        <taxon>Arachnida</taxon>
        <taxon>Acari</taxon>
        <taxon>Acariformes</taxon>
        <taxon>Trombidiformes</taxon>
        <taxon>Prostigmata</taxon>
        <taxon>Eleutherengona</taxon>
        <taxon>Raphignathae</taxon>
        <taxon>Tetranychoidea</taxon>
        <taxon>Tetranychidae</taxon>
        <taxon>Tetranychus</taxon>
    </lineage>
</organism>
<comment type="similarity">
    <text evidence="2 12">Belongs to the amiloride-sensitive sodium channel (TC 1.A.6) family.</text>
</comment>
<reference evidence="16" key="1">
    <citation type="submission" date="2011-08" db="EMBL/GenBank/DDBJ databases">
        <authorList>
            <person name="Rombauts S."/>
        </authorList>
    </citation>
    <scope>NUCLEOTIDE SEQUENCE</scope>
    <source>
        <strain evidence="16">London</strain>
    </source>
</reference>
<feature type="compositionally biased region" description="Polar residues" evidence="13">
    <location>
        <begin position="22"/>
        <end position="31"/>
    </location>
</feature>
<accession>T1KGT2</accession>
<evidence type="ECO:0000256" key="11">
    <source>
        <dbReference type="ARBA" id="ARBA00023303"/>
    </source>
</evidence>
<feature type="transmembrane region" description="Helical" evidence="14">
    <location>
        <begin position="399"/>
        <end position="423"/>
    </location>
</feature>
<evidence type="ECO:0000256" key="8">
    <source>
        <dbReference type="ARBA" id="ARBA00023065"/>
    </source>
</evidence>
<keyword evidence="7" id="KW-0915">Sodium</keyword>
<evidence type="ECO:0000256" key="6">
    <source>
        <dbReference type="ARBA" id="ARBA00022989"/>
    </source>
</evidence>
<dbReference type="AlphaFoldDB" id="T1KGT2"/>
<dbReference type="Proteomes" id="UP000015104">
    <property type="component" value="Unassembled WGS sequence"/>
</dbReference>
<dbReference type="PANTHER" id="PTHR11690:SF300">
    <property type="entry name" value="PICKPOCKET PROTEIN 19"/>
    <property type="match status" value="1"/>
</dbReference>
<evidence type="ECO:0000256" key="1">
    <source>
        <dbReference type="ARBA" id="ARBA00004141"/>
    </source>
</evidence>
<evidence type="ECO:0000256" key="4">
    <source>
        <dbReference type="ARBA" id="ARBA00022461"/>
    </source>
</evidence>
<keyword evidence="16" id="KW-1185">Reference proteome</keyword>
<evidence type="ECO:0000256" key="12">
    <source>
        <dbReference type="RuleBase" id="RU000679"/>
    </source>
</evidence>
<feature type="transmembrane region" description="Helical" evidence="14">
    <location>
        <begin position="58"/>
        <end position="78"/>
    </location>
</feature>
<keyword evidence="10 12" id="KW-0739">Sodium transport</keyword>
<dbReference type="EMBL" id="CAEY01000071">
    <property type="status" value="NOT_ANNOTATED_CDS"/>
    <property type="molecule type" value="Genomic_DNA"/>
</dbReference>
<evidence type="ECO:0000313" key="15">
    <source>
        <dbReference type="EnsemblMetazoa" id="tetur11g01910.1"/>
    </source>
</evidence>
<feature type="compositionally biased region" description="Polar residues" evidence="13">
    <location>
        <begin position="1"/>
        <end position="13"/>
    </location>
</feature>
<proteinExistence type="inferred from homology"/>
<dbReference type="PANTHER" id="PTHR11690">
    <property type="entry name" value="AMILORIDE-SENSITIVE SODIUM CHANNEL-RELATED"/>
    <property type="match status" value="1"/>
</dbReference>
<evidence type="ECO:0000256" key="2">
    <source>
        <dbReference type="ARBA" id="ARBA00007193"/>
    </source>
</evidence>
<keyword evidence="8 12" id="KW-0406">Ion transport</keyword>
<dbReference type="HOGENOM" id="CLU_043343_0_0_1"/>
<evidence type="ECO:0000256" key="13">
    <source>
        <dbReference type="SAM" id="MobiDB-lite"/>
    </source>
</evidence>
<evidence type="ECO:0000256" key="5">
    <source>
        <dbReference type="ARBA" id="ARBA00022692"/>
    </source>
</evidence>
<evidence type="ECO:0000256" key="7">
    <source>
        <dbReference type="ARBA" id="ARBA00023053"/>
    </source>
</evidence>
<evidence type="ECO:0000256" key="10">
    <source>
        <dbReference type="ARBA" id="ARBA00023201"/>
    </source>
</evidence>
<comment type="subcellular location">
    <subcellularLocation>
        <location evidence="1">Membrane</location>
        <topology evidence="1">Multi-pass membrane protein</topology>
    </subcellularLocation>
</comment>
<keyword evidence="3 12" id="KW-0813">Transport</keyword>
<feature type="region of interest" description="Disordered" evidence="13">
    <location>
        <begin position="1"/>
        <end position="36"/>
    </location>
</feature>
<keyword evidence="6 14" id="KW-1133">Transmembrane helix</keyword>
<protein>
    <submittedName>
        <fullName evidence="15">Uncharacterized protein</fullName>
    </submittedName>
</protein>
<evidence type="ECO:0000256" key="9">
    <source>
        <dbReference type="ARBA" id="ARBA00023136"/>
    </source>
</evidence>